<organism evidence="1 2">
    <name type="scientific">Datura stramonium</name>
    <name type="common">Jimsonweed</name>
    <name type="synonym">Common thornapple</name>
    <dbReference type="NCBI Taxonomy" id="4076"/>
    <lineage>
        <taxon>Eukaryota</taxon>
        <taxon>Viridiplantae</taxon>
        <taxon>Streptophyta</taxon>
        <taxon>Embryophyta</taxon>
        <taxon>Tracheophyta</taxon>
        <taxon>Spermatophyta</taxon>
        <taxon>Magnoliopsida</taxon>
        <taxon>eudicotyledons</taxon>
        <taxon>Gunneridae</taxon>
        <taxon>Pentapetalae</taxon>
        <taxon>asterids</taxon>
        <taxon>lamiids</taxon>
        <taxon>Solanales</taxon>
        <taxon>Solanaceae</taxon>
        <taxon>Solanoideae</taxon>
        <taxon>Datureae</taxon>
        <taxon>Datura</taxon>
    </lineage>
</organism>
<evidence type="ECO:0000313" key="1">
    <source>
        <dbReference type="EMBL" id="MCD7469767.1"/>
    </source>
</evidence>
<proteinExistence type="predicted"/>
<gene>
    <name evidence="1" type="ORF">HAX54_009011</name>
</gene>
<feature type="non-terminal residue" evidence="1">
    <location>
        <position position="1"/>
    </location>
</feature>
<reference evidence="1 2" key="1">
    <citation type="journal article" date="2021" name="BMC Genomics">
        <title>Datura genome reveals duplications of psychoactive alkaloid biosynthetic genes and high mutation rate following tissue culture.</title>
        <authorList>
            <person name="Rajewski A."/>
            <person name="Carter-House D."/>
            <person name="Stajich J."/>
            <person name="Litt A."/>
        </authorList>
    </citation>
    <scope>NUCLEOTIDE SEQUENCE [LARGE SCALE GENOMIC DNA]</scope>
    <source>
        <strain evidence="1">AR-01</strain>
    </source>
</reference>
<name>A0ABS8TEB3_DATST</name>
<sequence>LGDHGYSTPRVFPTEGLSLRSERPTRLRMMSSVVSNQDMIQEWSSISEPSWDCVGSPR</sequence>
<accession>A0ABS8TEB3</accession>
<comment type="caution">
    <text evidence="1">The sequence shown here is derived from an EMBL/GenBank/DDBJ whole genome shotgun (WGS) entry which is preliminary data.</text>
</comment>
<keyword evidence="2" id="KW-1185">Reference proteome</keyword>
<evidence type="ECO:0000313" key="2">
    <source>
        <dbReference type="Proteomes" id="UP000823775"/>
    </source>
</evidence>
<protein>
    <submittedName>
        <fullName evidence="1">Uncharacterized protein</fullName>
    </submittedName>
</protein>
<dbReference type="Proteomes" id="UP000823775">
    <property type="component" value="Unassembled WGS sequence"/>
</dbReference>
<dbReference type="EMBL" id="JACEIK010001482">
    <property type="protein sequence ID" value="MCD7469767.1"/>
    <property type="molecule type" value="Genomic_DNA"/>
</dbReference>